<dbReference type="STRING" id="667725.A0A0L0G9D4"/>
<dbReference type="Proteomes" id="UP000054560">
    <property type="component" value="Unassembled WGS sequence"/>
</dbReference>
<dbReference type="PROSITE" id="PS50252">
    <property type="entry name" value="TBOX_3"/>
    <property type="match status" value="1"/>
</dbReference>
<keyword evidence="3" id="KW-0804">Transcription</keyword>
<dbReference type="SMART" id="SM00425">
    <property type="entry name" value="TBOX"/>
    <property type="match status" value="1"/>
</dbReference>
<dbReference type="PRINTS" id="PR00937">
    <property type="entry name" value="TBOX"/>
</dbReference>
<dbReference type="InterPro" id="IPR046360">
    <property type="entry name" value="T-box_DNA-bd"/>
</dbReference>
<dbReference type="PANTHER" id="PTHR11267:SF205">
    <property type="entry name" value="T-BOX TRANSCRIPTION FACTOR TBX6-LIKE"/>
    <property type="match status" value="1"/>
</dbReference>
<evidence type="ECO:0000313" key="7">
    <source>
        <dbReference type="EMBL" id="KNC84873.1"/>
    </source>
</evidence>
<evidence type="ECO:0000259" key="6">
    <source>
        <dbReference type="PROSITE" id="PS50252"/>
    </source>
</evidence>
<evidence type="ECO:0000256" key="3">
    <source>
        <dbReference type="ARBA" id="ARBA00023163"/>
    </source>
</evidence>
<dbReference type="GO" id="GO:0000785">
    <property type="term" value="C:chromatin"/>
    <property type="evidence" value="ECO:0007669"/>
    <property type="project" value="TreeGrafter"/>
</dbReference>
<dbReference type="InterPro" id="IPR036960">
    <property type="entry name" value="T-box_sf"/>
</dbReference>
<keyword evidence="1" id="KW-0805">Transcription regulation</keyword>
<dbReference type="OrthoDB" id="7442607at2759"/>
<dbReference type="InterPro" id="IPR008967">
    <property type="entry name" value="p53-like_TF_DNA-bd_sf"/>
</dbReference>
<proteinExistence type="predicted"/>
<dbReference type="eggNOG" id="KOG3586">
    <property type="taxonomic scope" value="Eukaryota"/>
</dbReference>
<keyword evidence="4" id="KW-0539">Nucleus</keyword>
<dbReference type="SUPFAM" id="SSF49417">
    <property type="entry name" value="p53-like transcription factors"/>
    <property type="match status" value="1"/>
</dbReference>
<evidence type="ECO:0000256" key="5">
    <source>
        <dbReference type="SAM" id="MobiDB-lite"/>
    </source>
</evidence>
<organism evidence="7 8">
    <name type="scientific">Sphaeroforma arctica JP610</name>
    <dbReference type="NCBI Taxonomy" id="667725"/>
    <lineage>
        <taxon>Eukaryota</taxon>
        <taxon>Ichthyosporea</taxon>
        <taxon>Ichthyophonida</taxon>
        <taxon>Sphaeroforma</taxon>
    </lineage>
</organism>
<dbReference type="GO" id="GO:0045893">
    <property type="term" value="P:positive regulation of DNA-templated transcription"/>
    <property type="evidence" value="ECO:0007669"/>
    <property type="project" value="InterPro"/>
</dbReference>
<feature type="region of interest" description="Disordered" evidence="5">
    <location>
        <begin position="233"/>
        <end position="259"/>
    </location>
</feature>
<dbReference type="RefSeq" id="XP_014158775.1">
    <property type="nucleotide sequence ID" value="XM_014303300.1"/>
</dbReference>
<evidence type="ECO:0000256" key="1">
    <source>
        <dbReference type="ARBA" id="ARBA00023015"/>
    </source>
</evidence>
<accession>A0A0L0G9D4</accession>
<dbReference type="EMBL" id="KQ241734">
    <property type="protein sequence ID" value="KNC84873.1"/>
    <property type="molecule type" value="Genomic_DNA"/>
</dbReference>
<dbReference type="GO" id="GO:0005634">
    <property type="term" value="C:nucleus"/>
    <property type="evidence" value="ECO:0007669"/>
    <property type="project" value="InterPro"/>
</dbReference>
<gene>
    <name evidence="7" type="ORF">SARC_02912</name>
</gene>
<evidence type="ECO:0000256" key="2">
    <source>
        <dbReference type="ARBA" id="ARBA00023125"/>
    </source>
</evidence>
<dbReference type="Pfam" id="PF00907">
    <property type="entry name" value="T-box"/>
    <property type="match status" value="1"/>
</dbReference>
<name>A0A0L0G9D4_9EUKA</name>
<keyword evidence="2" id="KW-0238">DNA-binding</keyword>
<reference evidence="7 8" key="1">
    <citation type="submission" date="2011-02" db="EMBL/GenBank/DDBJ databases">
        <title>The Genome Sequence of Sphaeroforma arctica JP610.</title>
        <authorList>
            <consortium name="The Broad Institute Genome Sequencing Platform"/>
            <person name="Russ C."/>
            <person name="Cuomo C."/>
            <person name="Young S.K."/>
            <person name="Zeng Q."/>
            <person name="Gargeya S."/>
            <person name="Alvarado L."/>
            <person name="Berlin A."/>
            <person name="Chapman S.B."/>
            <person name="Chen Z."/>
            <person name="Freedman E."/>
            <person name="Gellesch M."/>
            <person name="Goldberg J."/>
            <person name="Griggs A."/>
            <person name="Gujja S."/>
            <person name="Heilman E."/>
            <person name="Heiman D."/>
            <person name="Howarth C."/>
            <person name="Mehta T."/>
            <person name="Neiman D."/>
            <person name="Pearson M."/>
            <person name="Roberts A."/>
            <person name="Saif S."/>
            <person name="Shea T."/>
            <person name="Shenoy N."/>
            <person name="Sisk P."/>
            <person name="Stolte C."/>
            <person name="Sykes S."/>
            <person name="White J."/>
            <person name="Yandava C."/>
            <person name="Burger G."/>
            <person name="Gray M.W."/>
            <person name="Holland P.W.H."/>
            <person name="King N."/>
            <person name="Lang F.B.F."/>
            <person name="Roger A.J."/>
            <person name="Ruiz-Trillo I."/>
            <person name="Haas B."/>
            <person name="Nusbaum C."/>
            <person name="Birren B."/>
        </authorList>
    </citation>
    <scope>NUCLEOTIDE SEQUENCE [LARGE SCALE GENOMIC DNA]</scope>
    <source>
        <strain evidence="7 8">JP610</strain>
    </source>
</reference>
<protein>
    <recommendedName>
        <fullName evidence="6">T-box domain-containing protein</fullName>
    </recommendedName>
</protein>
<dbReference type="AlphaFoldDB" id="A0A0L0G9D4"/>
<dbReference type="Gene3D" id="2.60.40.820">
    <property type="entry name" value="Transcription factor, T-box"/>
    <property type="match status" value="1"/>
</dbReference>
<dbReference type="GO" id="GO:0000981">
    <property type="term" value="F:DNA-binding transcription factor activity, RNA polymerase II-specific"/>
    <property type="evidence" value="ECO:0007669"/>
    <property type="project" value="TreeGrafter"/>
</dbReference>
<feature type="domain" description="T-box" evidence="6">
    <location>
        <begin position="53"/>
        <end position="237"/>
    </location>
</feature>
<keyword evidence="8" id="KW-1185">Reference proteome</keyword>
<feature type="compositionally biased region" description="Polar residues" evidence="5">
    <location>
        <begin position="240"/>
        <end position="258"/>
    </location>
</feature>
<evidence type="ECO:0000313" key="8">
    <source>
        <dbReference type="Proteomes" id="UP000054560"/>
    </source>
</evidence>
<dbReference type="InterPro" id="IPR001699">
    <property type="entry name" value="TF_T-box"/>
</dbReference>
<dbReference type="GO" id="GO:0001708">
    <property type="term" value="P:cell fate specification"/>
    <property type="evidence" value="ECO:0007669"/>
    <property type="project" value="TreeGrafter"/>
</dbReference>
<dbReference type="CDD" id="cd00182">
    <property type="entry name" value="T-box"/>
    <property type="match status" value="1"/>
</dbReference>
<dbReference type="PANTHER" id="PTHR11267">
    <property type="entry name" value="T-BOX PROTEIN-RELATED"/>
    <property type="match status" value="1"/>
</dbReference>
<dbReference type="GeneID" id="25903416"/>
<evidence type="ECO:0000256" key="4">
    <source>
        <dbReference type="ARBA" id="ARBA00023242"/>
    </source>
</evidence>
<dbReference type="GO" id="GO:0000978">
    <property type="term" value="F:RNA polymerase II cis-regulatory region sequence-specific DNA binding"/>
    <property type="evidence" value="ECO:0007669"/>
    <property type="project" value="InterPro"/>
</dbReference>
<sequence length="338" mass="38911">MYDPENKEQYKTDLPGSPKYRRLESLVEENEQSVSKHPEGVACTAMDIVALELCRPKIWQKLHTETTEMIVNESGRQMSPPISVRISGLEKSTSYAIWVHFQRDGNAWTWCPQEMKWKVNDVDDTINEPIDHPQMELYCHQWITAPGDKWMEKPISFQNLRLTSDLKNTRDVFLYPNHRYTPVVYLVALDGQQMITNSPVSFFPLDLAQFICSKSYRNRKMACLKIELNPRSRKIHSRGRQQAPQRQSNHTSKQSNSPDDCFGCIQTGVRYGFLPSHSMPVPLGSSCMNSQQRTRSITEGDAQCKISPCNSFAFTAAETLYESIETENITRSQNNRVY</sequence>